<sequence>MIGRAEASCSRQGKWARCRRRQSIRTPSSARKFPRAYRFSHPPLSIRRADGRKSPKTRYVLSPFISGNGEPPVASNALCSSPGETSPGIRNRARRRSAGIMAEISADTYFSRGPGKNNNT</sequence>
<dbReference type="STRING" id="301148.B4135_3039"/>
<protein>
    <submittedName>
        <fullName evidence="2">Uncharacterized protein</fullName>
    </submittedName>
</protein>
<dbReference type="AlphaFoldDB" id="A0A150LJN8"/>
<feature type="compositionally biased region" description="Basic residues" evidence="1">
    <location>
        <begin position="14"/>
        <end position="23"/>
    </location>
</feature>
<feature type="region of interest" description="Disordered" evidence="1">
    <location>
        <begin position="78"/>
        <end position="97"/>
    </location>
</feature>
<evidence type="ECO:0000313" key="2">
    <source>
        <dbReference type="EMBL" id="KYD12475.1"/>
    </source>
</evidence>
<reference evidence="2 3" key="1">
    <citation type="submission" date="2016-01" db="EMBL/GenBank/DDBJ databases">
        <title>Draft Genome Sequences of Seven Thermophilic Sporeformers Isolated from Foods.</title>
        <authorList>
            <person name="Berendsen E.M."/>
            <person name="Wells-Bennik M.H."/>
            <person name="Krawcyk A.O."/>
            <person name="De Jong A."/>
            <person name="Holsappel S."/>
            <person name="Eijlander R.T."/>
            <person name="Kuipers O.P."/>
        </authorList>
    </citation>
    <scope>NUCLEOTIDE SEQUENCE [LARGE SCALE GENOMIC DNA]</scope>
    <source>
        <strain evidence="2 3">B4135</strain>
    </source>
</reference>
<proteinExistence type="predicted"/>
<accession>A0A150LJN8</accession>
<organism evidence="2 3">
    <name type="scientific">Caldibacillus debilis</name>
    <dbReference type="NCBI Taxonomy" id="301148"/>
    <lineage>
        <taxon>Bacteria</taxon>
        <taxon>Bacillati</taxon>
        <taxon>Bacillota</taxon>
        <taxon>Bacilli</taxon>
        <taxon>Bacillales</taxon>
        <taxon>Bacillaceae</taxon>
        <taxon>Caldibacillus</taxon>
    </lineage>
</organism>
<evidence type="ECO:0000256" key="1">
    <source>
        <dbReference type="SAM" id="MobiDB-lite"/>
    </source>
</evidence>
<name>A0A150LJN8_9BACI</name>
<feature type="region of interest" description="Disordered" evidence="1">
    <location>
        <begin position="1"/>
        <end position="54"/>
    </location>
</feature>
<dbReference type="Proteomes" id="UP000075683">
    <property type="component" value="Unassembled WGS sequence"/>
</dbReference>
<comment type="caution">
    <text evidence="2">The sequence shown here is derived from an EMBL/GenBank/DDBJ whole genome shotgun (WGS) entry which is preliminary data.</text>
</comment>
<evidence type="ECO:0000313" key="3">
    <source>
        <dbReference type="Proteomes" id="UP000075683"/>
    </source>
</evidence>
<gene>
    <name evidence="2" type="ORF">B4135_3039</name>
</gene>
<dbReference type="EMBL" id="LQYT01000092">
    <property type="protein sequence ID" value="KYD12475.1"/>
    <property type="molecule type" value="Genomic_DNA"/>
</dbReference>